<dbReference type="Pfam" id="PF00675">
    <property type="entry name" value="Peptidase_M16"/>
    <property type="match status" value="1"/>
</dbReference>
<evidence type="ECO:0000313" key="9">
    <source>
        <dbReference type="Proteomes" id="UP001193389"/>
    </source>
</evidence>
<evidence type="ECO:0000256" key="2">
    <source>
        <dbReference type="ARBA" id="ARBA00022670"/>
    </source>
</evidence>
<dbReference type="PANTHER" id="PTHR43690">
    <property type="entry name" value="NARDILYSIN"/>
    <property type="match status" value="1"/>
</dbReference>
<dbReference type="KEGG" id="anf:AQPE_0783"/>
<dbReference type="GO" id="GO:0006508">
    <property type="term" value="P:proteolysis"/>
    <property type="evidence" value="ECO:0007669"/>
    <property type="project" value="UniProtKB-KW"/>
</dbReference>
<dbReference type="RefSeq" id="WP_318349698.1">
    <property type="nucleotide sequence ID" value="NZ_AP018694.1"/>
</dbReference>
<evidence type="ECO:0000259" key="7">
    <source>
        <dbReference type="Pfam" id="PF05193"/>
    </source>
</evidence>
<keyword evidence="4" id="KW-0862">Zinc</keyword>
<dbReference type="InterPro" id="IPR007863">
    <property type="entry name" value="Peptidase_M16_C"/>
</dbReference>
<name>A0A5K7S525_9BACT</name>
<evidence type="ECO:0000256" key="1">
    <source>
        <dbReference type="ARBA" id="ARBA00007261"/>
    </source>
</evidence>
<keyword evidence="9" id="KW-1185">Reference proteome</keyword>
<dbReference type="InterPro" id="IPR050626">
    <property type="entry name" value="Peptidase_M16"/>
</dbReference>
<evidence type="ECO:0000313" key="8">
    <source>
        <dbReference type="EMBL" id="BBE16643.1"/>
    </source>
</evidence>
<dbReference type="InterPro" id="IPR011249">
    <property type="entry name" value="Metalloenz_LuxS/M16"/>
</dbReference>
<comment type="similarity">
    <text evidence="1">Belongs to the peptidase M16 family.</text>
</comment>
<dbReference type="Gene3D" id="3.30.830.10">
    <property type="entry name" value="Metalloenzyme, LuxS/M16 peptidase-like"/>
    <property type="match status" value="2"/>
</dbReference>
<evidence type="ECO:0000259" key="6">
    <source>
        <dbReference type="Pfam" id="PF00675"/>
    </source>
</evidence>
<sequence length="412" mass="47357">MIHFERTKLANGLTVIVHQDKTTPMVAVDVCYNVGSRDEHPDRTGFAHLFEHLMFGGSKHIPSFDEPLQKAGGDNNAYTSNDLTNYYLTLPKNNIETGFWLESDRMLELAFSKKSLDVQRNVVIEEFKQRQLNQPYGDVWPLLRQLAYKVHPYQWPTIGREISHIEKATMQQVKDFFFAHYAPDNAVLVVTGDVDFDQVVKLAERWFGPIPNRNVKPRNILQEPTQTEIREQTVIRGVPNDAIYMAYHMSDRLDPMYYATDMVSDVLSNGNSSRMYLNLVQKEKLFTELDAYLSGDYEPGLFVVSGKPSDGVSLETARKAIERELDRMKQDRVPDYELEKVKNKVEANIVYGEMNYLTKAMNLATNEILHDASLINSQVESYRAVTSEQIQEVSQHIFRPENCSVLNYIAKK</sequence>
<dbReference type="EMBL" id="AP018694">
    <property type="protein sequence ID" value="BBE16643.1"/>
    <property type="molecule type" value="Genomic_DNA"/>
</dbReference>
<keyword evidence="3" id="KW-0378">Hydrolase</keyword>
<gene>
    <name evidence="8" type="ORF">AQPE_0783</name>
</gene>
<feature type="domain" description="Peptidase M16 N-terminal" evidence="6">
    <location>
        <begin position="15"/>
        <end position="154"/>
    </location>
</feature>
<dbReference type="GO" id="GO:0046872">
    <property type="term" value="F:metal ion binding"/>
    <property type="evidence" value="ECO:0007669"/>
    <property type="project" value="InterPro"/>
</dbReference>
<accession>A0A5K7S525</accession>
<dbReference type="PANTHER" id="PTHR43690:SF17">
    <property type="entry name" value="PROTEIN YHJJ"/>
    <property type="match status" value="1"/>
</dbReference>
<reference evidence="8" key="1">
    <citation type="journal article" date="2020" name="Int. J. Syst. Evol. Microbiol.">
        <title>Aquipluma nitroreducens gen. nov. sp. nov., a novel facultatively anaerobic bacterium isolated from a freshwater lake.</title>
        <authorList>
            <person name="Watanabe M."/>
            <person name="Kojima H."/>
            <person name="Fukui M."/>
        </authorList>
    </citation>
    <scope>NUCLEOTIDE SEQUENCE</scope>
    <source>
        <strain evidence="8">MeG22</strain>
    </source>
</reference>
<dbReference type="GO" id="GO:0008237">
    <property type="term" value="F:metallopeptidase activity"/>
    <property type="evidence" value="ECO:0007669"/>
    <property type="project" value="UniProtKB-KW"/>
</dbReference>
<organism evidence="8 9">
    <name type="scientific">Aquipluma nitroreducens</name>
    <dbReference type="NCBI Taxonomy" id="2010828"/>
    <lineage>
        <taxon>Bacteria</taxon>
        <taxon>Pseudomonadati</taxon>
        <taxon>Bacteroidota</taxon>
        <taxon>Bacteroidia</taxon>
        <taxon>Marinilabiliales</taxon>
        <taxon>Prolixibacteraceae</taxon>
        <taxon>Aquipluma</taxon>
    </lineage>
</organism>
<dbReference type="InterPro" id="IPR011765">
    <property type="entry name" value="Pept_M16_N"/>
</dbReference>
<proteinExistence type="inferred from homology"/>
<evidence type="ECO:0000256" key="5">
    <source>
        <dbReference type="ARBA" id="ARBA00023049"/>
    </source>
</evidence>
<dbReference type="Proteomes" id="UP001193389">
    <property type="component" value="Chromosome"/>
</dbReference>
<dbReference type="AlphaFoldDB" id="A0A5K7S525"/>
<protein>
    <submittedName>
        <fullName evidence="8">Zinc protease</fullName>
    </submittedName>
</protein>
<keyword evidence="2 8" id="KW-0645">Protease</keyword>
<dbReference type="SUPFAM" id="SSF63411">
    <property type="entry name" value="LuxS/MPP-like metallohydrolase"/>
    <property type="match status" value="2"/>
</dbReference>
<dbReference type="Pfam" id="PF05193">
    <property type="entry name" value="Peptidase_M16_C"/>
    <property type="match status" value="1"/>
</dbReference>
<evidence type="ECO:0000256" key="3">
    <source>
        <dbReference type="ARBA" id="ARBA00022801"/>
    </source>
</evidence>
<feature type="domain" description="Peptidase M16 C-terminal" evidence="7">
    <location>
        <begin position="168"/>
        <end position="344"/>
    </location>
</feature>
<keyword evidence="5" id="KW-0482">Metalloprotease</keyword>
<evidence type="ECO:0000256" key="4">
    <source>
        <dbReference type="ARBA" id="ARBA00022833"/>
    </source>
</evidence>